<dbReference type="PROSITE" id="PS50885">
    <property type="entry name" value="HAMP"/>
    <property type="match status" value="1"/>
</dbReference>
<evidence type="ECO:0000259" key="6">
    <source>
        <dbReference type="PROSITE" id="PS50111"/>
    </source>
</evidence>
<keyword evidence="5" id="KW-0472">Membrane</keyword>
<dbReference type="PANTHER" id="PTHR32089:SF112">
    <property type="entry name" value="LYSOZYME-LIKE PROTEIN-RELATED"/>
    <property type="match status" value="1"/>
</dbReference>
<dbReference type="GO" id="GO:0006935">
    <property type="term" value="P:chemotaxis"/>
    <property type="evidence" value="ECO:0007669"/>
    <property type="project" value="UniProtKB-ARBA"/>
</dbReference>
<dbReference type="Gene3D" id="1.10.287.950">
    <property type="entry name" value="Methyl-accepting chemotaxis protein"/>
    <property type="match status" value="1"/>
</dbReference>
<evidence type="ECO:0000256" key="2">
    <source>
        <dbReference type="ARBA" id="ARBA00023224"/>
    </source>
</evidence>
<feature type="transmembrane region" description="Helical" evidence="5">
    <location>
        <begin position="353"/>
        <end position="372"/>
    </location>
</feature>
<keyword evidence="2 4" id="KW-0807">Transducer</keyword>
<keyword evidence="9" id="KW-1185">Reference proteome</keyword>
<keyword evidence="5" id="KW-1133">Transmembrane helix</keyword>
<dbReference type="EMBL" id="SACS01000001">
    <property type="protein sequence ID" value="RVU41682.1"/>
    <property type="molecule type" value="Genomic_DNA"/>
</dbReference>
<name>A0A437R4M8_9GAMM</name>
<proteinExistence type="inferred from homology"/>
<dbReference type="GO" id="GO:0007165">
    <property type="term" value="P:signal transduction"/>
    <property type="evidence" value="ECO:0007669"/>
    <property type="project" value="UniProtKB-KW"/>
</dbReference>
<feature type="domain" description="HAMP" evidence="7">
    <location>
        <begin position="373"/>
        <end position="427"/>
    </location>
</feature>
<keyword evidence="5" id="KW-0812">Transmembrane</keyword>
<evidence type="ECO:0000256" key="3">
    <source>
        <dbReference type="ARBA" id="ARBA00029447"/>
    </source>
</evidence>
<dbReference type="InterPro" id="IPR003660">
    <property type="entry name" value="HAMP_dom"/>
</dbReference>
<dbReference type="SMART" id="SM00283">
    <property type="entry name" value="MA"/>
    <property type="match status" value="1"/>
</dbReference>
<dbReference type="InterPro" id="IPR004089">
    <property type="entry name" value="MCPsignal_dom"/>
</dbReference>
<evidence type="ECO:0000313" key="9">
    <source>
        <dbReference type="Proteomes" id="UP000283077"/>
    </source>
</evidence>
<dbReference type="GO" id="GO:0016020">
    <property type="term" value="C:membrane"/>
    <property type="evidence" value="ECO:0007669"/>
    <property type="project" value="UniProtKB-SubCell"/>
</dbReference>
<reference evidence="8 9" key="1">
    <citation type="submission" date="2019-01" db="EMBL/GenBank/DDBJ databases">
        <authorList>
            <person name="Chen W.-M."/>
        </authorList>
    </citation>
    <scope>NUCLEOTIDE SEQUENCE [LARGE SCALE GENOMIC DNA]</scope>
    <source>
        <strain evidence="8 9">KYPC3</strain>
    </source>
</reference>
<comment type="caution">
    <text evidence="8">The sequence shown here is derived from an EMBL/GenBank/DDBJ whole genome shotgun (WGS) entry which is preliminary data.</text>
</comment>
<comment type="similarity">
    <text evidence="3">Belongs to the methyl-accepting chemotaxis (MCP) protein family.</text>
</comment>
<protein>
    <submittedName>
        <fullName evidence="8">Methyl-accepting chemotaxis protein</fullName>
    </submittedName>
</protein>
<dbReference type="Pfam" id="PF00672">
    <property type="entry name" value="HAMP"/>
    <property type="match status" value="1"/>
</dbReference>
<dbReference type="PROSITE" id="PS50111">
    <property type="entry name" value="CHEMOTAXIS_TRANSDUC_2"/>
    <property type="match status" value="1"/>
</dbReference>
<dbReference type="RefSeq" id="WP_127697079.1">
    <property type="nucleotide sequence ID" value="NZ_SACS01000001.1"/>
</dbReference>
<dbReference type="Pfam" id="PF00015">
    <property type="entry name" value="MCPsignal"/>
    <property type="match status" value="1"/>
</dbReference>
<dbReference type="CDD" id="cd11386">
    <property type="entry name" value="MCP_signal"/>
    <property type="match status" value="1"/>
</dbReference>
<dbReference type="OrthoDB" id="2489132at2"/>
<evidence type="ECO:0000256" key="4">
    <source>
        <dbReference type="PROSITE-ProRule" id="PRU00284"/>
    </source>
</evidence>
<gene>
    <name evidence="8" type="ORF">EOE67_00330</name>
</gene>
<evidence type="ECO:0000259" key="7">
    <source>
        <dbReference type="PROSITE" id="PS50885"/>
    </source>
</evidence>
<dbReference type="Gene3D" id="3.30.450.20">
    <property type="entry name" value="PAS domain"/>
    <property type="match status" value="1"/>
</dbReference>
<feature type="domain" description="Methyl-accepting transducer" evidence="6">
    <location>
        <begin position="432"/>
        <end position="668"/>
    </location>
</feature>
<organism evidence="8 9">
    <name type="scientific">Rheinheimera riviphila</name>
    <dbReference type="NCBI Taxonomy" id="1834037"/>
    <lineage>
        <taxon>Bacteria</taxon>
        <taxon>Pseudomonadati</taxon>
        <taxon>Pseudomonadota</taxon>
        <taxon>Gammaproteobacteria</taxon>
        <taxon>Chromatiales</taxon>
        <taxon>Chromatiaceae</taxon>
        <taxon>Rheinheimera</taxon>
    </lineage>
</organism>
<dbReference type="CDD" id="cd06225">
    <property type="entry name" value="HAMP"/>
    <property type="match status" value="1"/>
</dbReference>
<dbReference type="FunFam" id="1.10.287.950:FF:000001">
    <property type="entry name" value="Methyl-accepting chemotaxis sensory transducer"/>
    <property type="match status" value="1"/>
</dbReference>
<dbReference type="SMART" id="SM00304">
    <property type="entry name" value="HAMP"/>
    <property type="match status" value="1"/>
</dbReference>
<dbReference type="PANTHER" id="PTHR32089">
    <property type="entry name" value="METHYL-ACCEPTING CHEMOTAXIS PROTEIN MCPB"/>
    <property type="match status" value="1"/>
</dbReference>
<sequence>MQLSSLRFKLTFGVALFVAISISVMTGVGWYSMSRNNDSATTALSKSMQQQAEQTLNEAAAAIAFETEALINRNFDLAKYFSAVLSATAHGSKQPPYSREQVQQMAGELLSANSGISSLFGQFEPNGYDNADSNFSLAQSHSSKTGSMEVYWVRENGGVKFVQVPDPAVKYADKKNQHGIREAEWYLCSRDQKKPCLMEPYLWEITPGNSVLLTSLVYPVLAAGEFRGVSGVDMNLPVLQTLLQKQAEHLYDGKARIYLVSKFGLLLASNSFPDKLGQPLPDLDRDFSRHLADHQAQLSTYQQDFVISRKLSVEAANADWQVVIAVPKEVALSVANQLSAQLSEDAAATTAQMIILGLVLLAGFVLLTAVWLKSATQPIVDMSQLMKELAGSEGDLTRQLASSRDQELRDMAEGFNAFTAKLRQMILALKQNSGQLQQQCQQLVGVSGQTNQATNLQAAEVQNVASAMHQMTATAHEVASLAGRTAEGAQSSLAALTAANQLFQNTVGAFKNVAGEFEQTRQAVQTVSNSSQQINGIIETIQAIAEQTNLLALNAAIEAARAGEQGRGFAVVADEVRSLAARTHSSTDEIKNLIHGLQQQVANTVSQITANTNKVSTTLVEAESSYTQLSAATAGISTIADNAFQVAAAAEEQNQVSEEINRNITAIDDATRDLNQLSGTNLNISQAIEQITTEIDNQLAKLRS</sequence>
<dbReference type="AlphaFoldDB" id="A0A437R4M8"/>
<comment type="subcellular location">
    <subcellularLocation>
        <location evidence="1">Membrane</location>
    </subcellularLocation>
</comment>
<evidence type="ECO:0000256" key="1">
    <source>
        <dbReference type="ARBA" id="ARBA00004370"/>
    </source>
</evidence>
<evidence type="ECO:0000256" key="5">
    <source>
        <dbReference type="SAM" id="Phobius"/>
    </source>
</evidence>
<dbReference type="Proteomes" id="UP000283077">
    <property type="component" value="Unassembled WGS sequence"/>
</dbReference>
<feature type="transmembrane region" description="Helical" evidence="5">
    <location>
        <begin position="12"/>
        <end position="33"/>
    </location>
</feature>
<evidence type="ECO:0000313" key="8">
    <source>
        <dbReference type="EMBL" id="RVU41682.1"/>
    </source>
</evidence>
<accession>A0A437R4M8</accession>
<dbReference type="CDD" id="cd12913">
    <property type="entry name" value="PDC1_MCP_like"/>
    <property type="match status" value="1"/>
</dbReference>
<dbReference type="SUPFAM" id="SSF58104">
    <property type="entry name" value="Methyl-accepting chemotaxis protein (MCP) signaling domain"/>
    <property type="match status" value="1"/>
</dbReference>